<feature type="signal peptide" evidence="9">
    <location>
        <begin position="1"/>
        <end position="29"/>
    </location>
</feature>
<dbReference type="AlphaFoldDB" id="A0A2B4S5F5"/>
<feature type="compositionally biased region" description="Basic and acidic residues" evidence="8">
    <location>
        <begin position="510"/>
        <end position="520"/>
    </location>
</feature>
<name>A0A2B4S5F5_STYPI</name>
<evidence type="ECO:0000256" key="5">
    <source>
        <dbReference type="ARBA" id="ARBA00022989"/>
    </source>
</evidence>
<reference evidence="11" key="1">
    <citation type="journal article" date="2017" name="bioRxiv">
        <title>Comparative analysis of the genomes of Stylophora pistillata and Acropora digitifera provides evidence for extensive differences between species of corals.</title>
        <authorList>
            <person name="Voolstra C.R."/>
            <person name="Li Y."/>
            <person name="Liew Y.J."/>
            <person name="Baumgarten S."/>
            <person name="Zoccola D."/>
            <person name="Flot J.-F."/>
            <person name="Tambutte S."/>
            <person name="Allemand D."/>
            <person name="Aranda M."/>
        </authorList>
    </citation>
    <scope>NUCLEOTIDE SEQUENCE [LARGE SCALE GENOMIC DNA]</scope>
</reference>
<protein>
    <submittedName>
        <fullName evidence="10">Uncharacterized protein</fullName>
    </submittedName>
</protein>
<feature type="chain" id="PRO_5012993325" evidence="9">
    <location>
        <begin position="30"/>
        <end position="520"/>
    </location>
</feature>
<dbReference type="PANTHER" id="PTHR12185:SF14">
    <property type="entry name" value="CHOLESTEROL UPTAKE PROTEIN 1"/>
    <property type="match status" value="1"/>
</dbReference>
<evidence type="ECO:0000256" key="1">
    <source>
        <dbReference type="ARBA" id="ARBA00004141"/>
    </source>
</evidence>
<gene>
    <name evidence="10" type="ORF">AWC38_SpisGene11120</name>
</gene>
<evidence type="ECO:0000313" key="10">
    <source>
        <dbReference type="EMBL" id="PFX24273.1"/>
    </source>
</evidence>
<evidence type="ECO:0000256" key="3">
    <source>
        <dbReference type="ARBA" id="ARBA00022692"/>
    </source>
</evidence>
<evidence type="ECO:0000256" key="4">
    <source>
        <dbReference type="ARBA" id="ARBA00022729"/>
    </source>
</evidence>
<accession>A0A2B4S5F5</accession>
<keyword evidence="4 9" id="KW-0732">Signal</keyword>
<dbReference type="Pfam" id="PF13965">
    <property type="entry name" value="SID-1_RNA_chan"/>
    <property type="match status" value="1"/>
</dbReference>
<organism evidence="10 11">
    <name type="scientific">Stylophora pistillata</name>
    <name type="common">Smooth cauliflower coral</name>
    <dbReference type="NCBI Taxonomy" id="50429"/>
    <lineage>
        <taxon>Eukaryota</taxon>
        <taxon>Metazoa</taxon>
        <taxon>Cnidaria</taxon>
        <taxon>Anthozoa</taxon>
        <taxon>Hexacorallia</taxon>
        <taxon>Scleractinia</taxon>
        <taxon>Astrocoeniina</taxon>
        <taxon>Pocilloporidae</taxon>
        <taxon>Stylophora</taxon>
    </lineage>
</organism>
<keyword evidence="7" id="KW-0325">Glycoprotein</keyword>
<dbReference type="Proteomes" id="UP000225706">
    <property type="component" value="Unassembled WGS sequence"/>
</dbReference>
<feature type="compositionally biased region" description="Polar residues" evidence="8">
    <location>
        <begin position="474"/>
        <end position="489"/>
    </location>
</feature>
<dbReference type="GO" id="GO:0051033">
    <property type="term" value="F:RNA transmembrane transporter activity"/>
    <property type="evidence" value="ECO:0007669"/>
    <property type="project" value="TreeGrafter"/>
</dbReference>
<keyword evidence="11" id="KW-1185">Reference proteome</keyword>
<dbReference type="PANTHER" id="PTHR12185">
    <property type="entry name" value="SID1 TRANSMEMBRANE FAMILY MEMEBER"/>
    <property type="match status" value="1"/>
</dbReference>
<comment type="caution">
    <text evidence="10">The sequence shown here is derived from an EMBL/GenBank/DDBJ whole genome shotgun (WGS) entry which is preliminary data.</text>
</comment>
<evidence type="ECO:0000313" key="11">
    <source>
        <dbReference type="Proteomes" id="UP000225706"/>
    </source>
</evidence>
<feature type="region of interest" description="Disordered" evidence="8">
    <location>
        <begin position="474"/>
        <end position="520"/>
    </location>
</feature>
<dbReference type="GO" id="GO:0005886">
    <property type="term" value="C:plasma membrane"/>
    <property type="evidence" value="ECO:0007669"/>
    <property type="project" value="TreeGrafter"/>
</dbReference>
<evidence type="ECO:0000256" key="2">
    <source>
        <dbReference type="ARBA" id="ARBA00006618"/>
    </source>
</evidence>
<evidence type="ECO:0000256" key="6">
    <source>
        <dbReference type="ARBA" id="ARBA00023136"/>
    </source>
</evidence>
<dbReference type="InterPro" id="IPR025958">
    <property type="entry name" value="SID1_TM_fam"/>
</dbReference>
<keyword evidence="5" id="KW-1133">Transmembrane helix</keyword>
<dbReference type="EMBL" id="LSMT01000181">
    <property type="protein sequence ID" value="PFX24273.1"/>
    <property type="molecule type" value="Genomic_DNA"/>
</dbReference>
<evidence type="ECO:0000256" key="9">
    <source>
        <dbReference type="SAM" id="SignalP"/>
    </source>
</evidence>
<evidence type="ECO:0000256" key="7">
    <source>
        <dbReference type="ARBA" id="ARBA00023180"/>
    </source>
</evidence>
<evidence type="ECO:0000256" key="8">
    <source>
        <dbReference type="SAM" id="MobiDB-lite"/>
    </source>
</evidence>
<keyword evidence="3" id="KW-0812">Transmembrane</keyword>
<comment type="subcellular location">
    <subcellularLocation>
        <location evidence="1">Membrane</location>
        <topology evidence="1">Multi-pass membrane protein</topology>
    </subcellularLocation>
</comment>
<dbReference type="GO" id="GO:0003725">
    <property type="term" value="F:double-stranded RNA binding"/>
    <property type="evidence" value="ECO:0007669"/>
    <property type="project" value="TreeGrafter"/>
</dbReference>
<proteinExistence type="inferred from homology"/>
<keyword evidence="6" id="KW-0472">Membrane</keyword>
<sequence>MEVLRMVFLPAFTLSILNFLLLFASPTHAKLSAECTFAEMMAVKTSQNVTAQPLKFSGELPSSRNLSHNCLVKTNDANQLMYLRAKRAEWSIEGSLHVSAYEEGEGSLLISHLGISTSEAGWRSCPFCPTSGRVSGKHLLFSGTNGVSFMAEMQHQGGIQLDEAVEVVLRAKDSYPAVYQFTPTQDISSTQLDVTVTSESDDVSAYLKVSRDCKDVRDNIDVVDYKGESLRLSFAKKGRITLSKFSIPPLTASTSSWFIGIAIKNASGDTLSDATKTVTLTLNRSFDYSYDKPLLVLVRICGLVGNLTFQFDTAFMFVMASLSVELMYNGIETKPCTEVVDAKRRVGAANFFLFFCGSSIHSELSWNNVSLRGGNGPSNQTPIYFMLTSLDDHSSGVDWVQVVPKKMHGLLYMLPERGRATTDKSKSPEESRDLNRECASYAFFDDHDQWHILSSFGLFMGALMLIHVSYESPNVSSQSQKTPTGNQNCGFDDQGAEARPGPSGTNSKAHPGDKKGIKEV</sequence>
<dbReference type="GO" id="GO:0005764">
    <property type="term" value="C:lysosome"/>
    <property type="evidence" value="ECO:0007669"/>
    <property type="project" value="TreeGrafter"/>
</dbReference>
<comment type="similarity">
    <text evidence="2">Belongs to the SID1 family.</text>
</comment>